<evidence type="ECO:0000313" key="13">
    <source>
        <dbReference type="EMBL" id="EQD48476.1"/>
    </source>
</evidence>
<evidence type="ECO:0000256" key="10">
    <source>
        <dbReference type="ARBA" id="ARBA00023012"/>
    </source>
</evidence>
<evidence type="ECO:0000259" key="12">
    <source>
        <dbReference type="PROSITE" id="PS50109"/>
    </source>
</evidence>
<dbReference type="PRINTS" id="PR00344">
    <property type="entry name" value="BCTRLSENSOR"/>
</dbReference>
<evidence type="ECO:0000256" key="1">
    <source>
        <dbReference type="ARBA" id="ARBA00000085"/>
    </source>
</evidence>
<evidence type="ECO:0000256" key="8">
    <source>
        <dbReference type="ARBA" id="ARBA00022777"/>
    </source>
</evidence>
<evidence type="ECO:0000256" key="11">
    <source>
        <dbReference type="ARBA" id="ARBA00023136"/>
    </source>
</evidence>
<keyword evidence="7" id="KW-0547">Nucleotide-binding</keyword>
<evidence type="ECO:0000256" key="4">
    <source>
        <dbReference type="ARBA" id="ARBA00022475"/>
    </source>
</evidence>
<dbReference type="SMART" id="SM00387">
    <property type="entry name" value="HATPase_c"/>
    <property type="match status" value="1"/>
</dbReference>
<accession>T0ZJG8</accession>
<name>T0ZJG8_9ZZZZ</name>
<evidence type="ECO:0000256" key="3">
    <source>
        <dbReference type="ARBA" id="ARBA00012438"/>
    </source>
</evidence>
<dbReference type="AlphaFoldDB" id="T0ZJG8"/>
<dbReference type="FunFam" id="3.30.565.10:FF:000023">
    <property type="entry name" value="PAS domain-containing sensor histidine kinase"/>
    <property type="match status" value="1"/>
</dbReference>
<dbReference type="Pfam" id="PF02518">
    <property type="entry name" value="HATPase_c"/>
    <property type="match status" value="1"/>
</dbReference>
<dbReference type="InterPro" id="IPR036890">
    <property type="entry name" value="HATPase_C_sf"/>
</dbReference>
<keyword evidence="11" id="KW-0472">Membrane</keyword>
<dbReference type="InterPro" id="IPR004358">
    <property type="entry name" value="Sig_transdc_His_kin-like_C"/>
</dbReference>
<keyword evidence="8" id="KW-0418">Kinase</keyword>
<keyword evidence="6" id="KW-0808">Transferase</keyword>
<dbReference type="GO" id="GO:0009927">
    <property type="term" value="F:histidine phosphotransfer kinase activity"/>
    <property type="evidence" value="ECO:0007669"/>
    <property type="project" value="TreeGrafter"/>
</dbReference>
<dbReference type="GO" id="GO:0005886">
    <property type="term" value="C:plasma membrane"/>
    <property type="evidence" value="ECO:0007669"/>
    <property type="project" value="UniProtKB-SubCell"/>
</dbReference>
<evidence type="ECO:0000256" key="5">
    <source>
        <dbReference type="ARBA" id="ARBA00022553"/>
    </source>
</evidence>
<comment type="catalytic activity">
    <reaction evidence="1">
        <text>ATP + protein L-histidine = ADP + protein N-phospho-L-histidine.</text>
        <dbReference type="EC" id="2.7.13.3"/>
    </reaction>
</comment>
<dbReference type="PANTHER" id="PTHR43047">
    <property type="entry name" value="TWO-COMPONENT HISTIDINE PROTEIN KINASE"/>
    <property type="match status" value="1"/>
</dbReference>
<dbReference type="CDD" id="cd16922">
    <property type="entry name" value="HATPase_EvgS-ArcB-TorS-like"/>
    <property type="match status" value="1"/>
</dbReference>
<dbReference type="PROSITE" id="PS50109">
    <property type="entry name" value="HIS_KIN"/>
    <property type="match status" value="1"/>
</dbReference>
<dbReference type="GO" id="GO:0000155">
    <property type="term" value="F:phosphorelay sensor kinase activity"/>
    <property type="evidence" value="ECO:0007669"/>
    <property type="project" value="TreeGrafter"/>
</dbReference>
<reference evidence="13" key="1">
    <citation type="submission" date="2013-08" db="EMBL/GenBank/DDBJ databases">
        <authorList>
            <person name="Mendez C."/>
            <person name="Richter M."/>
            <person name="Ferrer M."/>
            <person name="Sanchez J."/>
        </authorList>
    </citation>
    <scope>NUCLEOTIDE SEQUENCE</scope>
</reference>
<sequence length="165" mass="18070">PLAERAGVTLQVEMDNDVTLLRADKGKFKQILYNLLSNAIKFTPEDGQALIKTRTKPRASQLVVQVKDSGIGIDPEHHDQIFSEFFQVQGSADRRFEGTGLGLALVKRLVGLHGGTIKVDSQLGRGASFTVTLPLRGLRPDGQLRNRILVIEDNPSSLELSTLVL</sequence>
<comment type="subcellular location">
    <subcellularLocation>
        <location evidence="2">Cell membrane</location>
    </subcellularLocation>
</comment>
<keyword evidence="10" id="KW-0902">Two-component regulatory system</keyword>
<dbReference type="InterPro" id="IPR005467">
    <property type="entry name" value="His_kinase_dom"/>
</dbReference>
<reference evidence="13" key="2">
    <citation type="journal article" date="2014" name="ISME J.">
        <title>Microbial stratification in low pH oxic and suboxic macroscopic growths along an acid mine drainage.</title>
        <authorList>
            <person name="Mendez-Garcia C."/>
            <person name="Mesa V."/>
            <person name="Sprenger R.R."/>
            <person name="Richter M."/>
            <person name="Diez M.S."/>
            <person name="Solano J."/>
            <person name="Bargiela R."/>
            <person name="Golyshina O.V."/>
            <person name="Manteca A."/>
            <person name="Ramos J.L."/>
            <person name="Gallego J.R."/>
            <person name="Llorente I."/>
            <person name="Martins Dos Santos V.A."/>
            <person name="Jensen O.N."/>
            <person name="Pelaez A.I."/>
            <person name="Sanchez J."/>
            <person name="Ferrer M."/>
        </authorList>
    </citation>
    <scope>NUCLEOTIDE SEQUENCE</scope>
</reference>
<proteinExistence type="predicted"/>
<dbReference type="SUPFAM" id="SSF55874">
    <property type="entry name" value="ATPase domain of HSP90 chaperone/DNA topoisomerase II/histidine kinase"/>
    <property type="match status" value="1"/>
</dbReference>
<dbReference type="PANTHER" id="PTHR43047:SF72">
    <property type="entry name" value="OSMOSENSING HISTIDINE PROTEIN KINASE SLN1"/>
    <property type="match status" value="1"/>
</dbReference>
<dbReference type="GO" id="GO:0005524">
    <property type="term" value="F:ATP binding"/>
    <property type="evidence" value="ECO:0007669"/>
    <property type="project" value="UniProtKB-KW"/>
</dbReference>
<dbReference type="Gene3D" id="3.30.565.10">
    <property type="entry name" value="Histidine kinase-like ATPase, C-terminal domain"/>
    <property type="match status" value="1"/>
</dbReference>
<keyword evidence="4" id="KW-1003">Cell membrane</keyword>
<evidence type="ECO:0000256" key="9">
    <source>
        <dbReference type="ARBA" id="ARBA00022840"/>
    </source>
</evidence>
<evidence type="ECO:0000256" key="6">
    <source>
        <dbReference type="ARBA" id="ARBA00022679"/>
    </source>
</evidence>
<feature type="non-terminal residue" evidence="13">
    <location>
        <position position="1"/>
    </location>
</feature>
<feature type="non-terminal residue" evidence="13">
    <location>
        <position position="165"/>
    </location>
</feature>
<dbReference type="EC" id="2.7.13.3" evidence="3"/>
<evidence type="ECO:0000256" key="2">
    <source>
        <dbReference type="ARBA" id="ARBA00004236"/>
    </source>
</evidence>
<keyword evidence="5" id="KW-0597">Phosphoprotein</keyword>
<protein>
    <recommendedName>
        <fullName evidence="3">histidine kinase</fullName>
        <ecNumber evidence="3">2.7.13.3</ecNumber>
    </recommendedName>
</protein>
<evidence type="ECO:0000256" key="7">
    <source>
        <dbReference type="ARBA" id="ARBA00022741"/>
    </source>
</evidence>
<dbReference type="InterPro" id="IPR003594">
    <property type="entry name" value="HATPase_dom"/>
</dbReference>
<gene>
    <name evidence="13" type="ORF">B1A_14034</name>
</gene>
<organism evidence="13">
    <name type="scientific">mine drainage metagenome</name>
    <dbReference type="NCBI Taxonomy" id="410659"/>
    <lineage>
        <taxon>unclassified sequences</taxon>
        <taxon>metagenomes</taxon>
        <taxon>ecological metagenomes</taxon>
    </lineage>
</organism>
<comment type="caution">
    <text evidence="13">The sequence shown here is derived from an EMBL/GenBank/DDBJ whole genome shotgun (WGS) entry which is preliminary data.</text>
</comment>
<keyword evidence="9 13" id="KW-0067">ATP-binding</keyword>
<dbReference type="EMBL" id="AUZX01010287">
    <property type="protein sequence ID" value="EQD48476.1"/>
    <property type="molecule type" value="Genomic_DNA"/>
</dbReference>
<feature type="domain" description="Histidine kinase" evidence="12">
    <location>
        <begin position="1"/>
        <end position="137"/>
    </location>
</feature>